<dbReference type="EMBL" id="JBHSJJ010000009">
    <property type="protein sequence ID" value="MFC4873254.1"/>
    <property type="molecule type" value="Genomic_DNA"/>
</dbReference>
<proteinExistence type="predicted"/>
<dbReference type="RefSeq" id="WP_377065926.1">
    <property type="nucleotide sequence ID" value="NZ_JBHSJJ010000009.1"/>
</dbReference>
<sequence>MKLKEQYKMEKYYILPIICFFISSWVSGQETPGGNNNSSESYLPESRTSLAPTTELWNGLYVKLRLSDRFFWYQENHYRRKASMDNRSDFVGRMGQIYNRFGFTYLFNDQFEVTLGPTLVLNYTPDREDPTYLNYTIEPRIWHQWLFTQSIAGAKILHQFRVEHRWKRYNDIGADYKYTDRFRYKIMAYIPINKPRMENNTFFIAPSNEVFFETGKHITDVFEENRVYTAIGYTYNNFMFFGGHMWTYGPTGVPGTYSNRHIVRLNVMYTLDFRSRRTPVARSLPSF</sequence>
<gene>
    <name evidence="2" type="ORF">ACFPFU_16255</name>
</gene>
<dbReference type="InterPro" id="IPR019619">
    <property type="entry name" value="DUF2490"/>
</dbReference>
<keyword evidence="1" id="KW-1133">Transmembrane helix</keyword>
<keyword evidence="1" id="KW-0812">Transmembrane</keyword>
<protein>
    <submittedName>
        <fullName evidence="2">DUF2490 domain-containing protein</fullName>
    </submittedName>
</protein>
<comment type="caution">
    <text evidence="2">The sequence shown here is derived from an EMBL/GenBank/DDBJ whole genome shotgun (WGS) entry which is preliminary data.</text>
</comment>
<organism evidence="2 3">
    <name type="scientific">Negadavirga shengliensis</name>
    <dbReference type="NCBI Taxonomy" id="1389218"/>
    <lineage>
        <taxon>Bacteria</taxon>
        <taxon>Pseudomonadati</taxon>
        <taxon>Bacteroidota</taxon>
        <taxon>Cytophagia</taxon>
        <taxon>Cytophagales</taxon>
        <taxon>Cyclobacteriaceae</taxon>
        <taxon>Negadavirga</taxon>
    </lineage>
</organism>
<keyword evidence="3" id="KW-1185">Reference proteome</keyword>
<keyword evidence="1" id="KW-0472">Membrane</keyword>
<evidence type="ECO:0000313" key="2">
    <source>
        <dbReference type="EMBL" id="MFC4873254.1"/>
    </source>
</evidence>
<evidence type="ECO:0000313" key="3">
    <source>
        <dbReference type="Proteomes" id="UP001595818"/>
    </source>
</evidence>
<feature type="transmembrane region" description="Helical" evidence="1">
    <location>
        <begin position="12"/>
        <end position="28"/>
    </location>
</feature>
<evidence type="ECO:0000256" key="1">
    <source>
        <dbReference type="SAM" id="Phobius"/>
    </source>
</evidence>
<dbReference type="Pfam" id="PF10677">
    <property type="entry name" value="DUF2490"/>
    <property type="match status" value="1"/>
</dbReference>
<reference evidence="3" key="1">
    <citation type="journal article" date="2019" name="Int. J. Syst. Evol. Microbiol.">
        <title>The Global Catalogue of Microorganisms (GCM) 10K type strain sequencing project: providing services to taxonomists for standard genome sequencing and annotation.</title>
        <authorList>
            <consortium name="The Broad Institute Genomics Platform"/>
            <consortium name="The Broad Institute Genome Sequencing Center for Infectious Disease"/>
            <person name="Wu L."/>
            <person name="Ma J."/>
        </authorList>
    </citation>
    <scope>NUCLEOTIDE SEQUENCE [LARGE SCALE GENOMIC DNA]</scope>
    <source>
        <strain evidence="3">CGMCC 4.7466</strain>
    </source>
</reference>
<dbReference type="Proteomes" id="UP001595818">
    <property type="component" value="Unassembled WGS sequence"/>
</dbReference>
<accession>A0ABV9T3F9</accession>
<name>A0ABV9T3F9_9BACT</name>